<accession>A0ABQ8UW77</accession>
<protein>
    <submittedName>
        <fullName evidence="2">Uncharacterized protein</fullName>
    </submittedName>
</protein>
<dbReference type="Gene3D" id="1.10.238.230">
    <property type="match status" value="1"/>
</dbReference>
<keyword evidence="3" id="KW-1185">Reference proteome</keyword>
<gene>
    <name evidence="2" type="ORF">PAPYR_1159</name>
</gene>
<dbReference type="PANTHER" id="PTHR14095:SF0">
    <property type="entry name" value="MIP22305P"/>
    <property type="match status" value="1"/>
</dbReference>
<feature type="compositionally biased region" description="Low complexity" evidence="1">
    <location>
        <begin position="44"/>
        <end position="61"/>
    </location>
</feature>
<feature type="region of interest" description="Disordered" evidence="1">
    <location>
        <begin position="144"/>
        <end position="176"/>
    </location>
</feature>
<dbReference type="PANTHER" id="PTHR14095">
    <property type="entry name" value="PHOSPHATASE 2A REGULATORY SUBUNIT-RELATED"/>
    <property type="match status" value="1"/>
</dbReference>
<evidence type="ECO:0000313" key="2">
    <source>
        <dbReference type="EMBL" id="KAJ4462002.1"/>
    </source>
</evidence>
<feature type="region of interest" description="Disordered" evidence="1">
    <location>
        <begin position="44"/>
        <end position="114"/>
    </location>
</feature>
<comment type="caution">
    <text evidence="2">The sequence shown here is derived from an EMBL/GenBank/DDBJ whole genome shotgun (WGS) entry which is preliminary data.</text>
</comment>
<organism evidence="2 3">
    <name type="scientific">Paratrimastix pyriformis</name>
    <dbReference type="NCBI Taxonomy" id="342808"/>
    <lineage>
        <taxon>Eukaryota</taxon>
        <taxon>Metamonada</taxon>
        <taxon>Preaxostyla</taxon>
        <taxon>Paratrimastigidae</taxon>
        <taxon>Paratrimastix</taxon>
    </lineage>
</organism>
<feature type="compositionally biased region" description="Low complexity" evidence="1">
    <location>
        <begin position="144"/>
        <end position="169"/>
    </location>
</feature>
<reference evidence="2" key="1">
    <citation type="journal article" date="2022" name="bioRxiv">
        <title>Genomics of Preaxostyla Flagellates Illuminates Evolutionary Transitions and the Path Towards Mitochondrial Loss.</title>
        <authorList>
            <person name="Novak L.V.F."/>
            <person name="Treitli S.C."/>
            <person name="Pyrih J."/>
            <person name="Halakuc P."/>
            <person name="Pipaliya S.V."/>
            <person name="Vacek V."/>
            <person name="Brzon O."/>
            <person name="Soukal P."/>
            <person name="Eme L."/>
            <person name="Dacks J.B."/>
            <person name="Karnkowska A."/>
            <person name="Elias M."/>
            <person name="Hampl V."/>
        </authorList>
    </citation>
    <scope>NUCLEOTIDE SEQUENCE</scope>
    <source>
        <strain evidence="2">RCP-MX</strain>
    </source>
</reference>
<name>A0ABQ8UW77_9EUKA</name>
<dbReference type="Proteomes" id="UP001141327">
    <property type="component" value="Unassembled WGS sequence"/>
</dbReference>
<evidence type="ECO:0000256" key="1">
    <source>
        <dbReference type="SAM" id="MobiDB-lite"/>
    </source>
</evidence>
<evidence type="ECO:0000313" key="3">
    <source>
        <dbReference type="Proteomes" id="UP001141327"/>
    </source>
</evidence>
<dbReference type="EMBL" id="JAPMOS010000004">
    <property type="protein sequence ID" value="KAJ4462002.1"/>
    <property type="molecule type" value="Genomic_DNA"/>
</dbReference>
<proteinExistence type="predicted"/>
<sequence length="407" mass="43962">MPPRTVQALAKVKLDELFSVWLCQQEAQDWIRATLSDFKNGITTPHSIPSPSHLPLSPTSPRYSHRATASPTSDGLSPHLTFSLAAPASVHSTSETSPLPSPHDKSPSFSPVSPVSLYVPPPNPIPSVGPSTTTVTPIQTAPVTPAVSANPAPTTTSTAPVTPAVSTAPEKPKSLVKQESPAVAIPPPTPISAQALTKALPIPQFYFPGGKPAPQEKVDAEKAQFAEIFARHPDGVSVEIFQDEVMRPVLGLPRWMARPFWDRMMAVAATIPGETLITLNEFTKYYAANLQNFDAQARFFRILKDPAHNYVTRDDWVPYIRGPPGPSRRRAPSSSARHCGTLPARYWHHHRSDRLWGCGVPGLWGGASMMDVHPGLDFLKSAPSSSSATVRLDPPLVLVTSDISGMF</sequence>